<name>A0A517ZUZ4_9PLAN</name>
<reference evidence="2 3" key="1">
    <citation type="submission" date="2019-02" db="EMBL/GenBank/DDBJ databases">
        <title>Deep-cultivation of Planctomycetes and their phenomic and genomic characterization uncovers novel biology.</title>
        <authorList>
            <person name="Wiegand S."/>
            <person name="Jogler M."/>
            <person name="Boedeker C."/>
            <person name="Pinto D."/>
            <person name="Vollmers J."/>
            <person name="Rivas-Marin E."/>
            <person name="Kohn T."/>
            <person name="Peeters S.H."/>
            <person name="Heuer A."/>
            <person name="Rast P."/>
            <person name="Oberbeckmann S."/>
            <person name="Bunk B."/>
            <person name="Jeske O."/>
            <person name="Meyerdierks A."/>
            <person name="Storesund J.E."/>
            <person name="Kallscheuer N."/>
            <person name="Luecker S."/>
            <person name="Lage O.M."/>
            <person name="Pohl T."/>
            <person name="Merkel B.J."/>
            <person name="Hornburger P."/>
            <person name="Mueller R.-W."/>
            <person name="Bruemmer F."/>
            <person name="Labrenz M."/>
            <person name="Spormann A.M."/>
            <person name="Op den Camp H."/>
            <person name="Overmann J."/>
            <person name="Amann R."/>
            <person name="Jetten M.S.M."/>
            <person name="Mascher T."/>
            <person name="Medema M.H."/>
            <person name="Devos D.P."/>
            <person name="Kaster A.-K."/>
            <person name="Ovreas L."/>
            <person name="Rohde M."/>
            <person name="Galperin M.Y."/>
            <person name="Jogler C."/>
        </authorList>
    </citation>
    <scope>NUCLEOTIDE SEQUENCE [LARGE SCALE GENOMIC DNA]</scope>
    <source>
        <strain evidence="2 3">Mal52</strain>
    </source>
</reference>
<gene>
    <name evidence="2" type="ORF">Mal52_47830</name>
</gene>
<evidence type="ECO:0008006" key="4">
    <source>
        <dbReference type="Google" id="ProtNLM"/>
    </source>
</evidence>
<dbReference type="AlphaFoldDB" id="A0A517ZUZ4"/>
<protein>
    <recommendedName>
        <fullName evidence="4">Fe2OG dioxygenase domain-containing protein</fullName>
    </recommendedName>
</protein>
<dbReference type="SUPFAM" id="SSF51197">
    <property type="entry name" value="Clavaminate synthase-like"/>
    <property type="match status" value="1"/>
</dbReference>
<dbReference type="KEGG" id="sdyn:Mal52_47830"/>
<dbReference type="Proteomes" id="UP000319383">
    <property type="component" value="Chromosome"/>
</dbReference>
<evidence type="ECO:0000313" key="2">
    <source>
        <dbReference type="EMBL" id="QDU46265.1"/>
    </source>
</evidence>
<feature type="compositionally biased region" description="Basic and acidic residues" evidence="1">
    <location>
        <begin position="1"/>
        <end position="17"/>
    </location>
</feature>
<dbReference type="InterPro" id="IPR055091">
    <property type="entry name" value="WelO5-like"/>
</dbReference>
<sequence>MPDVDWKPLDFDPEARPATDANPIRNVAQGNCPAVVFRQAFPAEQCAALVQYLIDEDLIYDSTTALVAEKAVSAGVTDKWTGLNLNPDGSPRRRIDIGTSLGNIGEDQERFLSESAETHRLFGRLFADRPNPIQVIYDRLQDISPGKSVVTAHEPDGRQYGPAIFRVHYGGYAYGPHFDSVHNREKRTNYAVYKYQSQLAGVLCVQNTTLNGVTAQGIIHRQFWNEQVDPWLASGRFHDYAEQQNIDRVQIELQPGDLYFFNTGLIHEVPGVPGDLPRIVLATFIGYSDDEDEVMVWS</sequence>
<dbReference type="Pfam" id="PF22814">
    <property type="entry name" value="WelO5"/>
    <property type="match status" value="1"/>
</dbReference>
<dbReference type="RefSeq" id="WP_145378798.1">
    <property type="nucleotide sequence ID" value="NZ_CP036276.1"/>
</dbReference>
<keyword evidence="3" id="KW-1185">Reference proteome</keyword>
<proteinExistence type="predicted"/>
<evidence type="ECO:0000313" key="3">
    <source>
        <dbReference type="Proteomes" id="UP000319383"/>
    </source>
</evidence>
<feature type="region of interest" description="Disordered" evidence="1">
    <location>
        <begin position="1"/>
        <end position="21"/>
    </location>
</feature>
<dbReference type="EMBL" id="CP036276">
    <property type="protein sequence ID" value="QDU46265.1"/>
    <property type="molecule type" value="Genomic_DNA"/>
</dbReference>
<evidence type="ECO:0000256" key="1">
    <source>
        <dbReference type="SAM" id="MobiDB-lite"/>
    </source>
</evidence>
<accession>A0A517ZUZ4</accession>
<organism evidence="2 3">
    <name type="scientific">Symmachiella dynata</name>
    <dbReference type="NCBI Taxonomy" id="2527995"/>
    <lineage>
        <taxon>Bacteria</taxon>
        <taxon>Pseudomonadati</taxon>
        <taxon>Planctomycetota</taxon>
        <taxon>Planctomycetia</taxon>
        <taxon>Planctomycetales</taxon>
        <taxon>Planctomycetaceae</taxon>
        <taxon>Symmachiella</taxon>
    </lineage>
</organism>